<dbReference type="EMBL" id="SDMP01000010">
    <property type="protein sequence ID" value="RYR35466.1"/>
    <property type="molecule type" value="Genomic_DNA"/>
</dbReference>
<gene>
    <name evidence="1" type="ORF">Ahy_A10g050607</name>
</gene>
<keyword evidence="2" id="KW-1185">Reference proteome</keyword>
<name>A0A445B9Y6_ARAHY</name>
<organism evidence="1 2">
    <name type="scientific">Arachis hypogaea</name>
    <name type="common">Peanut</name>
    <dbReference type="NCBI Taxonomy" id="3818"/>
    <lineage>
        <taxon>Eukaryota</taxon>
        <taxon>Viridiplantae</taxon>
        <taxon>Streptophyta</taxon>
        <taxon>Embryophyta</taxon>
        <taxon>Tracheophyta</taxon>
        <taxon>Spermatophyta</taxon>
        <taxon>Magnoliopsida</taxon>
        <taxon>eudicotyledons</taxon>
        <taxon>Gunneridae</taxon>
        <taxon>Pentapetalae</taxon>
        <taxon>rosids</taxon>
        <taxon>fabids</taxon>
        <taxon>Fabales</taxon>
        <taxon>Fabaceae</taxon>
        <taxon>Papilionoideae</taxon>
        <taxon>50 kb inversion clade</taxon>
        <taxon>dalbergioids sensu lato</taxon>
        <taxon>Dalbergieae</taxon>
        <taxon>Pterocarpus clade</taxon>
        <taxon>Arachis</taxon>
    </lineage>
</organism>
<reference evidence="1 2" key="1">
    <citation type="submission" date="2019-01" db="EMBL/GenBank/DDBJ databases">
        <title>Sequencing of cultivated peanut Arachis hypogaea provides insights into genome evolution and oil improvement.</title>
        <authorList>
            <person name="Chen X."/>
        </authorList>
    </citation>
    <scope>NUCLEOTIDE SEQUENCE [LARGE SCALE GENOMIC DNA]</scope>
    <source>
        <strain evidence="2">cv. Fuhuasheng</strain>
        <tissue evidence="1">Leaves</tissue>
    </source>
</reference>
<sequence length="70" mass="8513">MYYQYEECTWMKDTFSELPQSVDKDIVRKYAKAYIMMRLSTKLFGDKSGTRLHIRWLPYVAKLENMDKYS</sequence>
<proteinExistence type="predicted"/>
<dbReference type="Proteomes" id="UP000289738">
    <property type="component" value="Chromosome A10"/>
</dbReference>
<evidence type="ECO:0000313" key="2">
    <source>
        <dbReference type="Proteomes" id="UP000289738"/>
    </source>
</evidence>
<evidence type="ECO:0008006" key="3">
    <source>
        <dbReference type="Google" id="ProtNLM"/>
    </source>
</evidence>
<protein>
    <recommendedName>
        <fullName evidence="3">Aminotransferase-like plant mobile domain-containing protein</fullName>
    </recommendedName>
</protein>
<accession>A0A445B9Y6</accession>
<dbReference type="AlphaFoldDB" id="A0A445B9Y6"/>
<comment type="caution">
    <text evidence="1">The sequence shown here is derived from an EMBL/GenBank/DDBJ whole genome shotgun (WGS) entry which is preliminary data.</text>
</comment>
<evidence type="ECO:0000313" key="1">
    <source>
        <dbReference type="EMBL" id="RYR35466.1"/>
    </source>
</evidence>